<dbReference type="AlphaFoldDB" id="A0A8X6GN41"/>
<reference evidence="1" key="1">
    <citation type="submission" date="2020-07" db="EMBL/GenBank/DDBJ databases">
        <title>Multicomponent nature underlies the extraordinary mechanical properties of spider dragline silk.</title>
        <authorList>
            <person name="Kono N."/>
            <person name="Nakamura H."/>
            <person name="Mori M."/>
            <person name="Yoshida Y."/>
            <person name="Ohtoshi R."/>
            <person name="Malay A.D."/>
            <person name="Moran D.A.P."/>
            <person name="Tomita M."/>
            <person name="Numata K."/>
            <person name="Arakawa K."/>
        </authorList>
    </citation>
    <scope>NUCLEOTIDE SEQUENCE</scope>
</reference>
<gene>
    <name evidence="1" type="ORF">TNCT_83341</name>
</gene>
<proteinExistence type="predicted"/>
<keyword evidence="2" id="KW-1185">Reference proteome</keyword>
<organism evidence="1 2">
    <name type="scientific">Trichonephila clavata</name>
    <name type="common">Joro spider</name>
    <name type="synonym">Nephila clavata</name>
    <dbReference type="NCBI Taxonomy" id="2740835"/>
    <lineage>
        <taxon>Eukaryota</taxon>
        <taxon>Metazoa</taxon>
        <taxon>Ecdysozoa</taxon>
        <taxon>Arthropoda</taxon>
        <taxon>Chelicerata</taxon>
        <taxon>Arachnida</taxon>
        <taxon>Araneae</taxon>
        <taxon>Araneomorphae</taxon>
        <taxon>Entelegynae</taxon>
        <taxon>Araneoidea</taxon>
        <taxon>Nephilidae</taxon>
        <taxon>Trichonephila</taxon>
    </lineage>
</organism>
<dbReference type="EMBL" id="BMAO01036087">
    <property type="protein sequence ID" value="GFR07966.1"/>
    <property type="molecule type" value="Genomic_DNA"/>
</dbReference>
<comment type="caution">
    <text evidence="1">The sequence shown here is derived from an EMBL/GenBank/DDBJ whole genome shotgun (WGS) entry which is preliminary data.</text>
</comment>
<evidence type="ECO:0000313" key="1">
    <source>
        <dbReference type="EMBL" id="GFR07966.1"/>
    </source>
</evidence>
<sequence>MMRLEEEVSIFPPDFVIEMPRATHGSISAHVTTRYRFISCLNSKKYLVLNVCFANSTYARVGWTTNRDIWMISLSFILTSKGGPVS</sequence>
<evidence type="ECO:0000313" key="2">
    <source>
        <dbReference type="Proteomes" id="UP000887116"/>
    </source>
</evidence>
<name>A0A8X6GN41_TRICU</name>
<dbReference type="Proteomes" id="UP000887116">
    <property type="component" value="Unassembled WGS sequence"/>
</dbReference>
<protein>
    <submittedName>
        <fullName evidence="1">Uncharacterized protein</fullName>
    </submittedName>
</protein>
<accession>A0A8X6GN41</accession>